<evidence type="ECO:0000256" key="4">
    <source>
        <dbReference type="ARBA" id="ARBA00023136"/>
    </source>
</evidence>
<dbReference type="PANTHER" id="PTHR21421">
    <property type="entry name" value="GUSTATORY RECEPTOR"/>
    <property type="match status" value="1"/>
</dbReference>
<keyword evidence="5" id="KW-0675">Receptor</keyword>
<evidence type="ECO:0000256" key="2">
    <source>
        <dbReference type="ARBA" id="ARBA00022692"/>
    </source>
</evidence>
<evidence type="ECO:0000313" key="7">
    <source>
        <dbReference type="EMBL" id="RMX56274.1"/>
    </source>
</evidence>
<dbReference type="AlphaFoldDB" id="A0A3M6URT7"/>
<feature type="transmembrane region" description="Helical" evidence="6">
    <location>
        <begin position="199"/>
        <end position="217"/>
    </location>
</feature>
<dbReference type="GO" id="GO:0050909">
    <property type="term" value="P:sensory perception of taste"/>
    <property type="evidence" value="ECO:0007669"/>
    <property type="project" value="InterPro"/>
</dbReference>
<keyword evidence="3 6" id="KW-1133">Transmembrane helix</keyword>
<dbReference type="OrthoDB" id="5954090at2759"/>
<dbReference type="GO" id="GO:0016020">
    <property type="term" value="C:membrane"/>
    <property type="evidence" value="ECO:0007669"/>
    <property type="project" value="UniProtKB-SubCell"/>
</dbReference>
<evidence type="ECO:0000313" key="8">
    <source>
        <dbReference type="Proteomes" id="UP000275408"/>
    </source>
</evidence>
<feature type="transmembrane region" description="Helical" evidence="6">
    <location>
        <begin position="21"/>
        <end position="41"/>
    </location>
</feature>
<comment type="caution">
    <text evidence="7">The sequence shown here is derived from an EMBL/GenBank/DDBJ whole genome shotgun (WGS) entry which is preliminary data.</text>
</comment>
<evidence type="ECO:0000256" key="3">
    <source>
        <dbReference type="ARBA" id="ARBA00022989"/>
    </source>
</evidence>
<dbReference type="EMBL" id="RCHS01000872">
    <property type="protein sequence ID" value="RMX56274.1"/>
    <property type="molecule type" value="Genomic_DNA"/>
</dbReference>
<reference evidence="7 8" key="1">
    <citation type="journal article" date="2018" name="Sci. Rep.">
        <title>Comparative analysis of the Pocillopora damicornis genome highlights role of immune system in coral evolution.</title>
        <authorList>
            <person name="Cunning R."/>
            <person name="Bay R.A."/>
            <person name="Gillette P."/>
            <person name="Baker A.C."/>
            <person name="Traylor-Knowles N."/>
        </authorList>
    </citation>
    <scope>NUCLEOTIDE SEQUENCE [LARGE SCALE GENOMIC DNA]</scope>
    <source>
        <strain evidence="7">RSMAS</strain>
        <tissue evidence="7">Whole animal</tissue>
    </source>
</reference>
<keyword evidence="4 6" id="KW-0472">Membrane</keyword>
<keyword evidence="2 6" id="KW-0812">Transmembrane</keyword>
<comment type="subcellular location">
    <subcellularLocation>
        <location evidence="1">Membrane</location>
        <topology evidence="1">Multi-pass membrane protein</topology>
    </subcellularLocation>
</comment>
<evidence type="ECO:0000256" key="6">
    <source>
        <dbReference type="SAM" id="Phobius"/>
    </source>
</evidence>
<sequence length="219" mass="24801">MYGSIISFRPWNGFLVYRLNFFAFIFCSCFSWALPFSLFYVSCDLLLGIFEDLETKVKAGDPDASDIRWIRQEHRKLCVRVDLANKVFSHLLLAAVGLDVPLMCFNYHQLVKSNASTSSDFTYLVSLLYWSVCVVVKLAFILLAGVRVNEKIHSFYDILQSFTVPDNKGHLELLHFMMHLRGEPIGLSIGGFVVIDKSLVISLVGIIISYFAVLITLPS</sequence>
<feature type="transmembrane region" description="Helical" evidence="6">
    <location>
        <begin position="127"/>
        <end position="146"/>
    </location>
</feature>
<dbReference type="GO" id="GO:0051606">
    <property type="term" value="P:detection of stimulus"/>
    <property type="evidence" value="ECO:0007669"/>
    <property type="project" value="UniProtKB-ARBA"/>
</dbReference>
<proteinExistence type="predicted"/>
<dbReference type="Proteomes" id="UP000275408">
    <property type="component" value="Unassembled WGS sequence"/>
</dbReference>
<evidence type="ECO:0000256" key="1">
    <source>
        <dbReference type="ARBA" id="ARBA00004141"/>
    </source>
</evidence>
<gene>
    <name evidence="7" type="ORF">pdam_00011436</name>
</gene>
<dbReference type="Pfam" id="PF08395">
    <property type="entry name" value="7tm_7"/>
    <property type="match status" value="1"/>
</dbReference>
<dbReference type="InterPro" id="IPR013604">
    <property type="entry name" value="7TM_chemorcpt"/>
</dbReference>
<feature type="transmembrane region" description="Helical" evidence="6">
    <location>
        <begin position="87"/>
        <end position="107"/>
    </location>
</feature>
<dbReference type="GO" id="GO:0038023">
    <property type="term" value="F:signaling receptor activity"/>
    <property type="evidence" value="ECO:0007669"/>
    <property type="project" value="UniProtKB-ARBA"/>
</dbReference>
<name>A0A3M6URT7_POCDA</name>
<evidence type="ECO:0008006" key="9">
    <source>
        <dbReference type="Google" id="ProtNLM"/>
    </source>
</evidence>
<keyword evidence="8" id="KW-1185">Reference proteome</keyword>
<organism evidence="7 8">
    <name type="scientific">Pocillopora damicornis</name>
    <name type="common">Cauliflower coral</name>
    <name type="synonym">Millepora damicornis</name>
    <dbReference type="NCBI Taxonomy" id="46731"/>
    <lineage>
        <taxon>Eukaryota</taxon>
        <taxon>Metazoa</taxon>
        <taxon>Cnidaria</taxon>
        <taxon>Anthozoa</taxon>
        <taxon>Hexacorallia</taxon>
        <taxon>Scleractinia</taxon>
        <taxon>Astrocoeniina</taxon>
        <taxon>Pocilloporidae</taxon>
        <taxon>Pocillopora</taxon>
    </lineage>
</organism>
<evidence type="ECO:0000256" key="5">
    <source>
        <dbReference type="ARBA" id="ARBA00023170"/>
    </source>
</evidence>
<protein>
    <recommendedName>
        <fullName evidence="9">Gustatory receptor</fullName>
    </recommendedName>
</protein>
<accession>A0A3M6URT7</accession>
<dbReference type="PANTHER" id="PTHR21421:SF29">
    <property type="entry name" value="GUSTATORY RECEPTOR 5A FOR TREHALOSE-RELATED"/>
    <property type="match status" value="1"/>
</dbReference>